<proteinExistence type="predicted"/>
<protein>
    <submittedName>
        <fullName evidence="1">Dimethylsulfonioproprionate lyase family protein</fullName>
    </submittedName>
</protein>
<dbReference type="GO" id="GO:0016829">
    <property type="term" value="F:lyase activity"/>
    <property type="evidence" value="ECO:0007669"/>
    <property type="project" value="UniProtKB-KW"/>
</dbReference>
<evidence type="ECO:0000313" key="2">
    <source>
        <dbReference type="Proteomes" id="UP001239909"/>
    </source>
</evidence>
<keyword evidence="1" id="KW-0456">Lyase</keyword>
<dbReference type="InterPro" id="IPR014710">
    <property type="entry name" value="RmlC-like_jellyroll"/>
</dbReference>
<dbReference type="SUPFAM" id="SSF51182">
    <property type="entry name" value="RmlC-like cupins"/>
    <property type="match status" value="1"/>
</dbReference>
<gene>
    <name evidence="1" type="ORF">LNKW23_29850</name>
</gene>
<dbReference type="InterPro" id="IPR031723">
    <property type="entry name" value="DMSP_lyase"/>
</dbReference>
<dbReference type="Proteomes" id="UP001239909">
    <property type="component" value="Unassembled WGS sequence"/>
</dbReference>
<reference evidence="1 2" key="1">
    <citation type="submission" date="2023-04" db="EMBL/GenBank/DDBJ databases">
        <title>Marinoamorphus aggregata gen. nov., sp. Nov., isolate from tissue of brittle star Ophioplocus japonicus.</title>
        <authorList>
            <person name="Kawano K."/>
            <person name="Sawayama S."/>
            <person name="Nakagawa S."/>
        </authorList>
    </citation>
    <scope>NUCLEOTIDE SEQUENCE [LARGE SCALE GENOMIC DNA]</scope>
    <source>
        <strain evidence="1 2">NKW23</strain>
    </source>
</reference>
<accession>A0ABQ6LMS9</accession>
<comment type="caution">
    <text evidence="1">The sequence shown here is derived from an EMBL/GenBank/DDBJ whole genome shotgun (WGS) entry which is preliminary data.</text>
</comment>
<dbReference type="Pfam" id="PF16867">
    <property type="entry name" value="DMSP_lyase"/>
    <property type="match status" value="1"/>
</dbReference>
<dbReference type="EMBL" id="BSYI01000024">
    <property type="protein sequence ID" value="GMG83771.1"/>
    <property type="molecule type" value="Genomic_DNA"/>
</dbReference>
<organism evidence="1 2">
    <name type="scientific">Paralimibaculum aggregatum</name>
    <dbReference type="NCBI Taxonomy" id="3036245"/>
    <lineage>
        <taxon>Bacteria</taxon>
        <taxon>Pseudomonadati</taxon>
        <taxon>Pseudomonadota</taxon>
        <taxon>Alphaproteobacteria</taxon>
        <taxon>Rhodobacterales</taxon>
        <taxon>Paracoccaceae</taxon>
        <taxon>Paralimibaculum</taxon>
    </lineage>
</organism>
<dbReference type="Gene3D" id="2.60.120.10">
    <property type="entry name" value="Jelly Rolls"/>
    <property type="match status" value="1"/>
</dbReference>
<dbReference type="InterPro" id="IPR011051">
    <property type="entry name" value="RmlC_Cupin_sf"/>
</dbReference>
<keyword evidence="2" id="KW-1185">Reference proteome</keyword>
<name>A0ABQ6LMS9_9RHOB</name>
<evidence type="ECO:0000313" key="1">
    <source>
        <dbReference type="EMBL" id="GMG83771.1"/>
    </source>
</evidence>
<sequence>MRRACIAVSLPSPYLSDSTDRREMALQERADDGAARRLSAEPDWIYLLTEIYELYRNSGAGGSTKIRSHQRAVREAIRRVQAAAPSLRFPEPAAKPVTAHLRRAFDRGRLTHMAPLVRAIENVSGRLAWLHGYDRMPRGLAERYAFAEFTGPSGPVETREIILGLVLFAPGCTYPAHAHDGITESYYVLSGTVSENDDGVYAPGSMIFNPPGRMHRITVGARDPALLVYAWAGSQERLAGQKMTFSRKPRAG</sequence>